<gene>
    <name evidence="2" type="ORF">Harvfovirus16_14</name>
</gene>
<sequence length="276" mass="29020">MPKANNEALDDLITDRGSSPDCQKKSKNKKCNCKEPKPLSRNCCAGNECCGNVGCVVAACNACDVVCLNNALNLIVTTRNFIQLNPIGTTTITPDFPLSTTLNYYVSLPSLCCPSGPCSILWSMGNVVLNNYQGANIASVESLGVPSVTLTNYLNIGVDGPVFDPAKTPAAVNNGFGTFGFCACGDGAVTYKVVVMFGGLSGATGSFIVYNSANLPILDPAGFSFIITGTTIQITSLSTHAIVTPAIFATFYQSANNSKQGCASYWALVEQPQFWA</sequence>
<feature type="region of interest" description="Disordered" evidence="1">
    <location>
        <begin position="1"/>
        <end position="21"/>
    </location>
</feature>
<name>A0A3G5A5L3_9VIRU</name>
<organism evidence="2">
    <name type="scientific">Harvfovirus sp</name>
    <dbReference type="NCBI Taxonomy" id="2487768"/>
    <lineage>
        <taxon>Viruses</taxon>
        <taxon>Varidnaviria</taxon>
        <taxon>Bamfordvirae</taxon>
        <taxon>Nucleocytoviricota</taxon>
        <taxon>Megaviricetes</taxon>
        <taxon>Imitervirales</taxon>
        <taxon>Mimiviridae</taxon>
        <taxon>Klosneuvirinae</taxon>
    </lineage>
</organism>
<reference evidence="2" key="1">
    <citation type="submission" date="2018-10" db="EMBL/GenBank/DDBJ databases">
        <title>Hidden diversity of soil giant viruses.</title>
        <authorList>
            <person name="Schulz F."/>
            <person name="Alteio L."/>
            <person name="Goudeau D."/>
            <person name="Ryan E.M."/>
            <person name="Malmstrom R.R."/>
            <person name="Blanchard J."/>
            <person name="Woyke T."/>
        </authorList>
    </citation>
    <scope>NUCLEOTIDE SEQUENCE</scope>
    <source>
        <strain evidence="2">HAV1</strain>
    </source>
</reference>
<protein>
    <submittedName>
        <fullName evidence="2">Uncharacterized protein</fullName>
    </submittedName>
</protein>
<evidence type="ECO:0000256" key="1">
    <source>
        <dbReference type="SAM" id="MobiDB-lite"/>
    </source>
</evidence>
<proteinExistence type="predicted"/>
<dbReference type="EMBL" id="MK072258">
    <property type="protein sequence ID" value="AYV81103.1"/>
    <property type="molecule type" value="Genomic_DNA"/>
</dbReference>
<evidence type="ECO:0000313" key="2">
    <source>
        <dbReference type="EMBL" id="AYV81103.1"/>
    </source>
</evidence>
<accession>A0A3G5A5L3</accession>